<protein>
    <submittedName>
        <fullName evidence="1">Uncharacterized protein</fullName>
    </submittedName>
</protein>
<sequence>MDQKPTTAIAVTPEQIADWKRKYGEVYIATSEGHTAYLRRPDRKIISAAAVLGGADNLKQKEVLIRNCWLGGDEEMLTEDKYFLGLSTQIDALIEVAQVELKKA</sequence>
<dbReference type="AlphaFoldDB" id="A0A9D2ILE7"/>
<reference evidence="1" key="1">
    <citation type="journal article" date="2021" name="PeerJ">
        <title>Extensive microbial diversity within the chicken gut microbiome revealed by metagenomics and culture.</title>
        <authorList>
            <person name="Gilroy R."/>
            <person name="Ravi A."/>
            <person name="Getino M."/>
            <person name="Pursley I."/>
            <person name="Horton D.L."/>
            <person name="Alikhan N.F."/>
            <person name="Baker D."/>
            <person name="Gharbi K."/>
            <person name="Hall N."/>
            <person name="Watson M."/>
            <person name="Adriaenssens E.M."/>
            <person name="Foster-Nyarko E."/>
            <person name="Jarju S."/>
            <person name="Secka A."/>
            <person name="Antonio M."/>
            <person name="Oren A."/>
            <person name="Chaudhuri R.R."/>
            <person name="La Ragione R."/>
            <person name="Hildebrand F."/>
            <person name="Pallen M.J."/>
        </authorList>
    </citation>
    <scope>NUCLEOTIDE SEQUENCE</scope>
    <source>
        <strain evidence="1">ChiHjej11B10-19426</strain>
    </source>
</reference>
<accession>A0A9D2ILE7</accession>
<evidence type="ECO:0000313" key="1">
    <source>
        <dbReference type="EMBL" id="HIZ15166.1"/>
    </source>
</evidence>
<proteinExistence type="predicted"/>
<reference evidence="1" key="2">
    <citation type="submission" date="2021-04" db="EMBL/GenBank/DDBJ databases">
        <authorList>
            <person name="Gilroy R."/>
        </authorList>
    </citation>
    <scope>NUCLEOTIDE SEQUENCE</scope>
    <source>
        <strain evidence="1">ChiHjej11B10-19426</strain>
    </source>
</reference>
<evidence type="ECO:0000313" key="2">
    <source>
        <dbReference type="Proteomes" id="UP000824014"/>
    </source>
</evidence>
<organism evidence="1 2">
    <name type="scientific">Candidatus Tidjanibacter faecipullorum</name>
    <dbReference type="NCBI Taxonomy" id="2838766"/>
    <lineage>
        <taxon>Bacteria</taxon>
        <taxon>Pseudomonadati</taxon>
        <taxon>Bacteroidota</taxon>
        <taxon>Bacteroidia</taxon>
        <taxon>Bacteroidales</taxon>
        <taxon>Rikenellaceae</taxon>
        <taxon>Tidjanibacter</taxon>
    </lineage>
</organism>
<gene>
    <name evidence="1" type="ORF">H9816_04580</name>
</gene>
<dbReference type="Proteomes" id="UP000824014">
    <property type="component" value="Unassembled WGS sequence"/>
</dbReference>
<name>A0A9D2ILE7_9BACT</name>
<dbReference type="EMBL" id="DXCC01000015">
    <property type="protein sequence ID" value="HIZ15166.1"/>
    <property type="molecule type" value="Genomic_DNA"/>
</dbReference>
<comment type="caution">
    <text evidence="1">The sequence shown here is derived from an EMBL/GenBank/DDBJ whole genome shotgun (WGS) entry which is preliminary data.</text>
</comment>